<dbReference type="GO" id="GO:0008381">
    <property type="term" value="F:mechanosensitive monoatomic ion channel activity"/>
    <property type="evidence" value="ECO:0007669"/>
    <property type="project" value="UniProtKB-ARBA"/>
</dbReference>
<dbReference type="InterPro" id="IPR010920">
    <property type="entry name" value="LSM_dom_sf"/>
</dbReference>
<proteinExistence type="predicted"/>
<reference evidence="4 5" key="1">
    <citation type="submission" date="2016-12" db="EMBL/GenBank/DDBJ databases">
        <title>Draft genome sequences of strains Salinicola socius SMB35, Salinicola sp. MH3R3-1 and Chromohalobacter sp. SMB17 from the Verkhnekamsk potash mining region of Russia.</title>
        <authorList>
            <person name="Mavrodi D.V."/>
            <person name="Olsson B.E."/>
            <person name="Korsakova E.S."/>
            <person name="Pyankova A."/>
            <person name="Mavrodi O.V."/>
            <person name="Plotnikova E.G."/>
        </authorList>
    </citation>
    <scope>NUCLEOTIDE SEQUENCE [LARGE SCALE GENOMIC DNA]</scope>
    <source>
        <strain evidence="4 5">SMB35</strain>
    </source>
</reference>
<gene>
    <name evidence="4" type="ORF">BTW07_15025</name>
</gene>
<dbReference type="InterPro" id="IPR006685">
    <property type="entry name" value="MscS_channel_2nd"/>
</dbReference>
<feature type="transmembrane region" description="Helical" evidence="2">
    <location>
        <begin position="94"/>
        <end position="118"/>
    </location>
</feature>
<dbReference type="Pfam" id="PF00924">
    <property type="entry name" value="MS_channel_2nd"/>
    <property type="match status" value="1"/>
</dbReference>
<sequence length="473" mass="52470">MNASVINATFINTTIKAWLDALPFWITAAFIIGATIIAHALLKYVHFRLRRLDESRFHLLGTTAKAVHPPLVGVLWVYGLFGAAHFLVPADVDGHSLIMTVAHFAAALLGVWLLIRLCRRLVATMDRWGDSRTSILERFLVPFMARCLAALIPIFVLFSIFPIFVTSVSLDSALHNLTSLILIGAIAGVLIHGVNISERALSERYKFDDEDAVARKVHTQITVLRKLINFVIIILALASMLMVFEKVRQLGASILASAGILGVVLGFSAQKVLGNLIAGIQIALTQPIQLNDSVIVEDEWGWVEELTLTYAVVRTWDWRRVVLPITYFVDHPFENWTRRDKDLIGVVILYVDYHLPMAPLRAECQRIAEASPFWTGRVCKVQMLEMTERNKQLRVLISSSGGPNTFDLRCEIREGLIDFICTHYPEHLPTVRLDMPQPNGDNTPQSPLSVSTATAPNASAGACGQHEGAQPAS</sequence>
<dbReference type="AlphaFoldDB" id="A0A1Q8SPM5"/>
<protein>
    <recommendedName>
        <fullName evidence="3">Mechanosensitive ion channel MscS domain-containing protein</fullName>
    </recommendedName>
</protein>
<feature type="transmembrane region" description="Helical" evidence="2">
    <location>
        <begin position="250"/>
        <end position="269"/>
    </location>
</feature>
<evidence type="ECO:0000256" key="2">
    <source>
        <dbReference type="SAM" id="Phobius"/>
    </source>
</evidence>
<dbReference type="PANTHER" id="PTHR30566:SF25">
    <property type="entry name" value="INNER MEMBRANE PROTEIN"/>
    <property type="match status" value="1"/>
</dbReference>
<keyword evidence="2" id="KW-0812">Transmembrane</keyword>
<feature type="region of interest" description="Disordered" evidence="1">
    <location>
        <begin position="432"/>
        <end position="473"/>
    </location>
</feature>
<dbReference type="EMBL" id="MSDO01000022">
    <property type="protein sequence ID" value="OLO03387.1"/>
    <property type="molecule type" value="Genomic_DNA"/>
</dbReference>
<comment type="caution">
    <text evidence="4">The sequence shown here is derived from an EMBL/GenBank/DDBJ whole genome shotgun (WGS) entry which is preliminary data.</text>
</comment>
<dbReference type="SUPFAM" id="SSF50182">
    <property type="entry name" value="Sm-like ribonucleoproteins"/>
    <property type="match status" value="1"/>
</dbReference>
<feature type="transmembrane region" description="Helical" evidence="2">
    <location>
        <begin position="227"/>
        <end position="244"/>
    </location>
</feature>
<evidence type="ECO:0000259" key="3">
    <source>
        <dbReference type="Pfam" id="PF00924"/>
    </source>
</evidence>
<dbReference type="OrthoDB" id="9792218at2"/>
<feature type="transmembrane region" description="Helical" evidence="2">
    <location>
        <begin position="66"/>
        <end position="88"/>
    </location>
</feature>
<dbReference type="GO" id="GO:0016020">
    <property type="term" value="C:membrane"/>
    <property type="evidence" value="ECO:0007669"/>
    <property type="project" value="InterPro"/>
</dbReference>
<evidence type="ECO:0000256" key="1">
    <source>
        <dbReference type="SAM" id="MobiDB-lite"/>
    </source>
</evidence>
<evidence type="ECO:0000313" key="4">
    <source>
        <dbReference type="EMBL" id="OLO03387.1"/>
    </source>
</evidence>
<name>A0A1Q8SPM5_9GAMM</name>
<feature type="compositionally biased region" description="Polar residues" evidence="1">
    <location>
        <begin position="439"/>
        <end position="457"/>
    </location>
</feature>
<organism evidence="4 5">
    <name type="scientific">Salinicola socius</name>
    <dbReference type="NCBI Taxonomy" id="404433"/>
    <lineage>
        <taxon>Bacteria</taxon>
        <taxon>Pseudomonadati</taxon>
        <taxon>Pseudomonadota</taxon>
        <taxon>Gammaproteobacteria</taxon>
        <taxon>Oceanospirillales</taxon>
        <taxon>Halomonadaceae</taxon>
        <taxon>Salinicola</taxon>
    </lineage>
</organism>
<accession>A0A1Q8SPM5</accession>
<keyword evidence="5" id="KW-1185">Reference proteome</keyword>
<dbReference type="Proteomes" id="UP000186878">
    <property type="component" value="Unassembled WGS sequence"/>
</dbReference>
<keyword evidence="2" id="KW-1133">Transmembrane helix</keyword>
<feature type="domain" description="Mechanosensitive ion channel MscS" evidence="3">
    <location>
        <begin position="272"/>
        <end position="338"/>
    </location>
</feature>
<feature type="transmembrane region" description="Helical" evidence="2">
    <location>
        <begin position="177"/>
        <end position="196"/>
    </location>
</feature>
<dbReference type="RefSeq" id="WP_075570988.1">
    <property type="nucleotide sequence ID" value="NZ_MSDO01000022.1"/>
</dbReference>
<evidence type="ECO:0000313" key="5">
    <source>
        <dbReference type="Proteomes" id="UP000186878"/>
    </source>
</evidence>
<dbReference type="PANTHER" id="PTHR30566">
    <property type="entry name" value="YNAI-RELATED MECHANOSENSITIVE ION CHANNEL"/>
    <property type="match status" value="1"/>
</dbReference>
<feature type="transmembrane region" description="Helical" evidence="2">
    <location>
        <begin position="22"/>
        <end position="45"/>
    </location>
</feature>
<dbReference type="STRING" id="404433.BTW07_15025"/>
<dbReference type="Gene3D" id="1.10.287.1260">
    <property type="match status" value="1"/>
</dbReference>
<keyword evidence="2" id="KW-0472">Membrane</keyword>
<feature type="transmembrane region" description="Helical" evidence="2">
    <location>
        <begin position="139"/>
        <end position="165"/>
    </location>
</feature>